<comment type="caution">
    <text evidence="8">The sequence shown here is derived from an EMBL/GenBank/DDBJ whole genome shotgun (WGS) entry which is preliminary data.</text>
</comment>
<evidence type="ECO:0000313" key="9">
    <source>
        <dbReference type="EMBL" id="CAF3669490.1"/>
    </source>
</evidence>
<keyword evidence="5" id="KW-0408">Iron</keyword>
<feature type="compositionally biased region" description="Polar residues" evidence="6">
    <location>
        <begin position="38"/>
        <end position="82"/>
    </location>
</feature>
<dbReference type="InterPro" id="IPR010255">
    <property type="entry name" value="Haem_peroxidase_sf"/>
</dbReference>
<dbReference type="SUPFAM" id="SSF48113">
    <property type="entry name" value="Heme-dependent peroxidases"/>
    <property type="match status" value="1"/>
</dbReference>
<dbReference type="GO" id="GO:0006979">
    <property type="term" value="P:response to oxidative stress"/>
    <property type="evidence" value="ECO:0007669"/>
    <property type="project" value="InterPro"/>
</dbReference>
<evidence type="ECO:0000256" key="6">
    <source>
        <dbReference type="SAM" id="MobiDB-lite"/>
    </source>
</evidence>
<keyword evidence="5" id="KW-0479">Metal-binding</keyword>
<evidence type="ECO:0000313" key="8">
    <source>
        <dbReference type="EMBL" id="CAF0886550.1"/>
    </source>
</evidence>
<evidence type="ECO:0000256" key="4">
    <source>
        <dbReference type="ARBA" id="ARBA00023180"/>
    </source>
</evidence>
<feature type="binding site" description="axial binding residue" evidence="5">
    <location>
        <position position="559"/>
    </location>
    <ligand>
        <name>heme b</name>
        <dbReference type="ChEBI" id="CHEBI:60344"/>
    </ligand>
    <ligandPart>
        <name>Fe</name>
        <dbReference type="ChEBI" id="CHEBI:18248"/>
    </ligandPart>
</feature>
<dbReference type="EMBL" id="CAJNOK010003066">
    <property type="protein sequence ID" value="CAF0886550.1"/>
    <property type="molecule type" value="Genomic_DNA"/>
</dbReference>
<dbReference type="PROSITE" id="PS50292">
    <property type="entry name" value="PEROXIDASE_3"/>
    <property type="match status" value="1"/>
</dbReference>
<sequence>MMYRAALILLYLFCLCRFCPAQWGPSQGNSNSGPQQQDRQWNSLRQDQQMSNIPQERQSWNIQPQQDRQWNSLHQDQQMSNIPQERQSWNIQPQQDRQWNSLHQDQQIWNMPQQQDRQWNSLVQDQQIRNIPQQQDRQWNSLQQDQQMVTFADCLSGSQISVTPVTLENMFATEMQRLSNNLQNDGTLENTVAKAALRVSSNLLSRASCDLNRTDSRTSNQFLHQFKVPEKWCPFARPNCAGLANSRQVSGICNNLDRPLDGASETAFARILDPVYDNGFNTPRSRSVVGDLLPSPRECSLQLFQNKQRFARSYTNYWVMNGQFIGHDLSLASPASDDNGKIVSCSCNRNEDTCVNIKTPQGDPWMSDQKCMTIPATAEALSDPTCSLGIRGLMNGNTHFLDLSMIYGSKKETTENFREHRDGLMKITRVAPFQDYLPIMESGRSCVDANDRIKCFQAGDPRVMENLLLTGITTQWWRFHNHLARQLKQLHNDWSDERLFEEAKKINVAYFQHTVFDEYLRVMLGKDIHAKYFSGPSQYDPRKSPAIWTEFATAAFRCHTFVRDWYSRATPDYKLIDQKLLWDISHHVAPAWEFDNGGLDAITRGAVFDYGSAFDSSFADQIRHHLFETVENAQAETKRFDLPAMNMNRARESGIDGYNAYREWCGFKRAKIFEHFSDMMNSDSIEDLKRVYRHPDDVDLWAGLNMENPISGGLVGPTSACIIAQQFLKVKQADRFFYEHPDVLTPEQLQIIKSFPFQCFMCVTLETRSMQPNAFLPPSQAGNGHVPCDQCSPINLRAW</sequence>
<evidence type="ECO:0000313" key="10">
    <source>
        <dbReference type="Proteomes" id="UP000677228"/>
    </source>
</evidence>
<accession>A0A8S2DAF6</accession>
<gene>
    <name evidence="8" type="ORF">OVA965_LOCUS8901</name>
    <name evidence="9" type="ORF">TMI583_LOCUS8897</name>
</gene>
<dbReference type="GO" id="GO:0046872">
    <property type="term" value="F:metal ion binding"/>
    <property type="evidence" value="ECO:0007669"/>
    <property type="project" value="UniProtKB-KW"/>
</dbReference>
<dbReference type="AlphaFoldDB" id="A0A8S2DAF6"/>
<comment type="subcellular location">
    <subcellularLocation>
        <location evidence="1">Secreted</location>
    </subcellularLocation>
</comment>
<dbReference type="PANTHER" id="PTHR11475:SF4">
    <property type="entry name" value="CHORION PEROXIDASE"/>
    <property type="match status" value="1"/>
</dbReference>
<dbReference type="EMBL" id="CAJOBA010003067">
    <property type="protein sequence ID" value="CAF3669490.1"/>
    <property type="molecule type" value="Genomic_DNA"/>
</dbReference>
<evidence type="ECO:0000256" key="1">
    <source>
        <dbReference type="ARBA" id="ARBA00004613"/>
    </source>
</evidence>
<feature type="region of interest" description="Disordered" evidence="6">
    <location>
        <begin position="25"/>
        <end position="82"/>
    </location>
</feature>
<evidence type="ECO:0008006" key="11">
    <source>
        <dbReference type="Google" id="ProtNLM"/>
    </source>
</evidence>
<reference evidence="8" key="1">
    <citation type="submission" date="2021-02" db="EMBL/GenBank/DDBJ databases">
        <authorList>
            <person name="Nowell W R."/>
        </authorList>
    </citation>
    <scope>NUCLEOTIDE SEQUENCE</scope>
</reference>
<evidence type="ECO:0000256" key="2">
    <source>
        <dbReference type="ARBA" id="ARBA00022525"/>
    </source>
</evidence>
<feature type="chain" id="PRO_5036273381" description="Chorion peroxidase" evidence="7">
    <location>
        <begin position="22"/>
        <end position="799"/>
    </location>
</feature>
<proteinExistence type="predicted"/>
<dbReference type="Proteomes" id="UP000682733">
    <property type="component" value="Unassembled WGS sequence"/>
</dbReference>
<evidence type="ECO:0000256" key="7">
    <source>
        <dbReference type="SAM" id="SignalP"/>
    </source>
</evidence>
<evidence type="ECO:0000256" key="5">
    <source>
        <dbReference type="PIRSR" id="PIRSR619791-2"/>
    </source>
</evidence>
<dbReference type="GO" id="GO:0004601">
    <property type="term" value="F:peroxidase activity"/>
    <property type="evidence" value="ECO:0007669"/>
    <property type="project" value="InterPro"/>
</dbReference>
<dbReference type="GO" id="GO:0005576">
    <property type="term" value="C:extracellular region"/>
    <property type="evidence" value="ECO:0007669"/>
    <property type="project" value="UniProtKB-SubCell"/>
</dbReference>
<dbReference type="PANTHER" id="PTHR11475">
    <property type="entry name" value="OXIDASE/PEROXIDASE"/>
    <property type="match status" value="1"/>
</dbReference>
<name>A0A8S2DAF6_9BILA</name>
<dbReference type="Pfam" id="PF03098">
    <property type="entry name" value="An_peroxidase"/>
    <property type="match status" value="1"/>
</dbReference>
<dbReference type="Proteomes" id="UP000677228">
    <property type="component" value="Unassembled WGS sequence"/>
</dbReference>
<dbReference type="Gene3D" id="1.10.640.10">
    <property type="entry name" value="Haem peroxidase domain superfamily, animal type"/>
    <property type="match status" value="1"/>
</dbReference>
<evidence type="ECO:0000256" key="3">
    <source>
        <dbReference type="ARBA" id="ARBA00022729"/>
    </source>
</evidence>
<dbReference type="GO" id="GO:0020037">
    <property type="term" value="F:heme binding"/>
    <property type="evidence" value="ECO:0007669"/>
    <property type="project" value="InterPro"/>
</dbReference>
<keyword evidence="2" id="KW-0964">Secreted</keyword>
<dbReference type="PRINTS" id="PR00457">
    <property type="entry name" value="ANPEROXIDASE"/>
</dbReference>
<dbReference type="InterPro" id="IPR037120">
    <property type="entry name" value="Haem_peroxidase_sf_animal"/>
</dbReference>
<feature type="compositionally biased region" description="Low complexity" evidence="6">
    <location>
        <begin position="25"/>
        <end position="37"/>
    </location>
</feature>
<keyword evidence="3 7" id="KW-0732">Signal</keyword>
<organism evidence="8 10">
    <name type="scientific">Didymodactylos carnosus</name>
    <dbReference type="NCBI Taxonomy" id="1234261"/>
    <lineage>
        <taxon>Eukaryota</taxon>
        <taxon>Metazoa</taxon>
        <taxon>Spiralia</taxon>
        <taxon>Gnathifera</taxon>
        <taxon>Rotifera</taxon>
        <taxon>Eurotatoria</taxon>
        <taxon>Bdelloidea</taxon>
        <taxon>Philodinida</taxon>
        <taxon>Philodinidae</taxon>
        <taxon>Didymodactylos</taxon>
    </lineage>
</organism>
<feature type="signal peptide" evidence="7">
    <location>
        <begin position="1"/>
        <end position="21"/>
    </location>
</feature>
<keyword evidence="5" id="KW-0349">Heme</keyword>
<protein>
    <recommendedName>
        <fullName evidence="11">Chorion peroxidase</fullName>
    </recommendedName>
</protein>
<dbReference type="FunFam" id="1.10.640.10:FF:000003">
    <property type="entry name" value="chorion peroxidase"/>
    <property type="match status" value="1"/>
</dbReference>
<keyword evidence="4" id="KW-0325">Glycoprotein</keyword>
<dbReference type="InterPro" id="IPR019791">
    <property type="entry name" value="Haem_peroxidase_animal"/>
</dbReference>